<accession>A0ACB9K336</accession>
<dbReference type="Proteomes" id="UP001056120">
    <property type="component" value="Linkage Group LG01"/>
</dbReference>
<protein>
    <submittedName>
        <fullName evidence="1">Uncharacterized protein</fullName>
    </submittedName>
</protein>
<gene>
    <name evidence="1" type="ORF">L1987_00703</name>
</gene>
<reference evidence="2" key="1">
    <citation type="journal article" date="2022" name="Mol. Ecol. Resour.">
        <title>The genomes of chicory, endive, great burdock and yacon provide insights into Asteraceae palaeo-polyploidization history and plant inulin production.</title>
        <authorList>
            <person name="Fan W."/>
            <person name="Wang S."/>
            <person name="Wang H."/>
            <person name="Wang A."/>
            <person name="Jiang F."/>
            <person name="Liu H."/>
            <person name="Zhao H."/>
            <person name="Xu D."/>
            <person name="Zhang Y."/>
        </authorList>
    </citation>
    <scope>NUCLEOTIDE SEQUENCE [LARGE SCALE GENOMIC DNA]</scope>
    <source>
        <strain evidence="2">cv. Yunnan</strain>
    </source>
</reference>
<evidence type="ECO:0000313" key="1">
    <source>
        <dbReference type="EMBL" id="KAI3826653.1"/>
    </source>
</evidence>
<organism evidence="1 2">
    <name type="scientific">Smallanthus sonchifolius</name>
    <dbReference type="NCBI Taxonomy" id="185202"/>
    <lineage>
        <taxon>Eukaryota</taxon>
        <taxon>Viridiplantae</taxon>
        <taxon>Streptophyta</taxon>
        <taxon>Embryophyta</taxon>
        <taxon>Tracheophyta</taxon>
        <taxon>Spermatophyta</taxon>
        <taxon>Magnoliopsida</taxon>
        <taxon>eudicotyledons</taxon>
        <taxon>Gunneridae</taxon>
        <taxon>Pentapetalae</taxon>
        <taxon>asterids</taxon>
        <taxon>campanulids</taxon>
        <taxon>Asterales</taxon>
        <taxon>Asteraceae</taxon>
        <taxon>Asteroideae</taxon>
        <taxon>Heliantheae alliance</taxon>
        <taxon>Millerieae</taxon>
        <taxon>Smallanthus</taxon>
    </lineage>
</organism>
<keyword evidence="2" id="KW-1185">Reference proteome</keyword>
<name>A0ACB9K336_9ASTR</name>
<comment type="caution">
    <text evidence="1">The sequence shown here is derived from an EMBL/GenBank/DDBJ whole genome shotgun (WGS) entry which is preliminary data.</text>
</comment>
<proteinExistence type="predicted"/>
<dbReference type="EMBL" id="CM042018">
    <property type="protein sequence ID" value="KAI3826653.1"/>
    <property type="molecule type" value="Genomic_DNA"/>
</dbReference>
<evidence type="ECO:0000313" key="2">
    <source>
        <dbReference type="Proteomes" id="UP001056120"/>
    </source>
</evidence>
<reference evidence="1 2" key="2">
    <citation type="journal article" date="2022" name="Mol. Ecol. Resour.">
        <title>The genomes of chicory, endive, great burdock and yacon provide insights into Asteraceae paleo-polyploidization history and plant inulin production.</title>
        <authorList>
            <person name="Fan W."/>
            <person name="Wang S."/>
            <person name="Wang H."/>
            <person name="Wang A."/>
            <person name="Jiang F."/>
            <person name="Liu H."/>
            <person name="Zhao H."/>
            <person name="Xu D."/>
            <person name="Zhang Y."/>
        </authorList>
    </citation>
    <scope>NUCLEOTIDE SEQUENCE [LARGE SCALE GENOMIC DNA]</scope>
    <source>
        <strain evidence="2">cv. Yunnan</strain>
        <tissue evidence="1">Leaves</tissue>
    </source>
</reference>
<sequence>MGFGSICRSGRRRWKGAKGPVAGAVFGAGACSRAGAGFGADGVVEGARFGRKAIGAGVARSGTGEGIRESGNTIATYRDRRSGLHSIPL</sequence>